<sequence length="139" mass="15908">MDVKLINLKGGCLCGAIRYQVNAKPFDADYCHCRQCQLSSGAVVMSWMDFKAEQLVWLKGQTKEFSSSDKVRRGFCQDCGCSLSYRHIDYPDYVTLSIASLDEPNQVSPNYHIYTVNQVSWLNIDDNCKRYKLARSETN</sequence>
<dbReference type="PROSITE" id="PS51891">
    <property type="entry name" value="CENP_V_GFA"/>
    <property type="match status" value="1"/>
</dbReference>
<evidence type="ECO:0000256" key="1">
    <source>
        <dbReference type="ARBA" id="ARBA00005495"/>
    </source>
</evidence>
<dbReference type="Gene3D" id="3.90.1590.10">
    <property type="entry name" value="glutathione-dependent formaldehyde- activating enzyme (gfa)"/>
    <property type="match status" value="1"/>
</dbReference>
<dbReference type="PANTHER" id="PTHR33337">
    <property type="entry name" value="GFA DOMAIN-CONTAINING PROTEIN"/>
    <property type="match status" value="1"/>
</dbReference>
<name>A0A6G9QKH8_9GAMM</name>
<protein>
    <submittedName>
        <fullName evidence="6">GFA family protein</fullName>
    </submittedName>
</protein>
<dbReference type="RefSeq" id="WP_167678100.1">
    <property type="nucleotide sequence ID" value="NZ_CP050313.1"/>
</dbReference>
<evidence type="ECO:0000259" key="5">
    <source>
        <dbReference type="PROSITE" id="PS51891"/>
    </source>
</evidence>
<evidence type="ECO:0000256" key="2">
    <source>
        <dbReference type="ARBA" id="ARBA00022723"/>
    </source>
</evidence>
<dbReference type="AlphaFoldDB" id="A0A6G9QKH8"/>
<keyword evidence="2" id="KW-0479">Metal-binding</keyword>
<evidence type="ECO:0000313" key="6">
    <source>
        <dbReference type="EMBL" id="QIR14888.1"/>
    </source>
</evidence>
<dbReference type="GO" id="GO:0016846">
    <property type="term" value="F:carbon-sulfur lyase activity"/>
    <property type="evidence" value="ECO:0007669"/>
    <property type="project" value="InterPro"/>
</dbReference>
<gene>
    <name evidence="6" type="ORF">HBH39_10660</name>
</gene>
<evidence type="ECO:0000256" key="4">
    <source>
        <dbReference type="ARBA" id="ARBA00023239"/>
    </source>
</evidence>
<proteinExistence type="inferred from homology"/>
<dbReference type="Proteomes" id="UP000502608">
    <property type="component" value="Chromosome"/>
</dbReference>
<keyword evidence="4" id="KW-0456">Lyase</keyword>
<dbReference type="KEGG" id="saes:HBH39_10660"/>
<organism evidence="6 7">
    <name type="scientific">Shewanella aestuarii</name>
    <dbReference type="NCBI Taxonomy" id="1028752"/>
    <lineage>
        <taxon>Bacteria</taxon>
        <taxon>Pseudomonadati</taxon>
        <taxon>Pseudomonadota</taxon>
        <taxon>Gammaproteobacteria</taxon>
        <taxon>Alteromonadales</taxon>
        <taxon>Shewanellaceae</taxon>
        <taxon>Shewanella</taxon>
    </lineage>
</organism>
<dbReference type="InterPro" id="IPR006913">
    <property type="entry name" value="CENP-V/GFA"/>
</dbReference>
<feature type="domain" description="CENP-V/GFA" evidence="5">
    <location>
        <begin position="8"/>
        <end position="122"/>
    </location>
</feature>
<keyword evidence="7" id="KW-1185">Reference proteome</keyword>
<dbReference type="SUPFAM" id="SSF51316">
    <property type="entry name" value="Mss4-like"/>
    <property type="match status" value="1"/>
</dbReference>
<accession>A0A6G9QKH8</accession>
<comment type="similarity">
    <text evidence="1">Belongs to the Gfa family.</text>
</comment>
<dbReference type="Pfam" id="PF04828">
    <property type="entry name" value="GFA"/>
    <property type="match status" value="1"/>
</dbReference>
<dbReference type="InterPro" id="IPR011057">
    <property type="entry name" value="Mss4-like_sf"/>
</dbReference>
<dbReference type="PANTHER" id="PTHR33337:SF40">
    <property type="entry name" value="CENP-V_GFA DOMAIN-CONTAINING PROTEIN-RELATED"/>
    <property type="match status" value="1"/>
</dbReference>
<evidence type="ECO:0000313" key="7">
    <source>
        <dbReference type="Proteomes" id="UP000502608"/>
    </source>
</evidence>
<evidence type="ECO:0000256" key="3">
    <source>
        <dbReference type="ARBA" id="ARBA00022833"/>
    </source>
</evidence>
<keyword evidence="3" id="KW-0862">Zinc</keyword>
<dbReference type="GO" id="GO:0046872">
    <property type="term" value="F:metal ion binding"/>
    <property type="evidence" value="ECO:0007669"/>
    <property type="project" value="UniProtKB-KW"/>
</dbReference>
<dbReference type="EMBL" id="CP050313">
    <property type="protein sequence ID" value="QIR14888.1"/>
    <property type="molecule type" value="Genomic_DNA"/>
</dbReference>
<reference evidence="6 7" key="1">
    <citation type="submission" date="2020-03" db="EMBL/GenBank/DDBJ databases">
        <title>Complete genome sequence of Shewanella sp.</title>
        <authorList>
            <person name="Kim Y.-S."/>
            <person name="Kim S.-J."/>
            <person name="Jung H.-K."/>
            <person name="Kim K.-H."/>
        </authorList>
    </citation>
    <scope>NUCLEOTIDE SEQUENCE [LARGE SCALE GENOMIC DNA]</scope>
    <source>
        <strain evidence="6 7">PN3F2</strain>
    </source>
</reference>